<reference evidence="9 10" key="1">
    <citation type="submission" date="2017-10" db="EMBL/GenBank/DDBJ databases">
        <title>Development of genomic resources for the powdery mildew, Erysiphe pulchra.</title>
        <authorList>
            <person name="Wadl P.A."/>
            <person name="Mack B.M."/>
            <person name="Moore G."/>
            <person name="Beltz S.B."/>
        </authorList>
    </citation>
    <scope>NUCLEOTIDE SEQUENCE [LARGE SCALE GENOMIC DNA]</scope>
    <source>
        <strain evidence="9">Cflorida</strain>
    </source>
</reference>
<evidence type="ECO:0000256" key="6">
    <source>
        <dbReference type="ARBA" id="ARBA00023054"/>
    </source>
</evidence>
<evidence type="ECO:0000256" key="8">
    <source>
        <dbReference type="RuleBase" id="RU363084"/>
    </source>
</evidence>
<dbReference type="InterPro" id="IPR005579">
    <property type="entry name" value="Cgr1-like"/>
</dbReference>
<keyword evidence="4 8" id="KW-0690">Ribosome biogenesis</keyword>
<organism evidence="9 10">
    <name type="scientific">Erysiphe pulchra</name>
    <dbReference type="NCBI Taxonomy" id="225359"/>
    <lineage>
        <taxon>Eukaryota</taxon>
        <taxon>Fungi</taxon>
        <taxon>Dikarya</taxon>
        <taxon>Ascomycota</taxon>
        <taxon>Pezizomycotina</taxon>
        <taxon>Leotiomycetes</taxon>
        <taxon>Erysiphales</taxon>
        <taxon>Erysiphaceae</taxon>
        <taxon>Erysiphe</taxon>
    </lineage>
</organism>
<keyword evidence="5 8" id="KW-0698">rRNA processing</keyword>
<proteinExistence type="inferred from homology"/>
<dbReference type="GO" id="GO:0006364">
    <property type="term" value="P:rRNA processing"/>
    <property type="evidence" value="ECO:0007669"/>
    <property type="project" value="UniProtKB-UniRule"/>
</dbReference>
<evidence type="ECO:0000256" key="3">
    <source>
        <dbReference type="ARBA" id="ARBA00007869"/>
    </source>
</evidence>
<dbReference type="GO" id="GO:0005730">
    <property type="term" value="C:nucleolus"/>
    <property type="evidence" value="ECO:0007669"/>
    <property type="project" value="UniProtKB-SubCell"/>
</dbReference>
<evidence type="ECO:0000256" key="2">
    <source>
        <dbReference type="ARBA" id="ARBA00004604"/>
    </source>
</evidence>
<sequence>MMSLIAVQQASSLLPPVQGMRKNVGKQWHQPKTAFRLKAGDSSYARRLEERKAMETMKAKEKEMRQEKEDARNRRIEAIRAKRAAKEEKA</sequence>
<gene>
    <name evidence="9" type="ORF">EPUL_004876</name>
</gene>
<keyword evidence="6 8" id="KW-0175">Coiled coil</keyword>
<comment type="similarity">
    <text evidence="3 8">Belongs to the CGR1 family.</text>
</comment>
<evidence type="ECO:0000256" key="4">
    <source>
        <dbReference type="ARBA" id="ARBA00022517"/>
    </source>
</evidence>
<comment type="caution">
    <text evidence="9">The sequence shown here is derived from an EMBL/GenBank/DDBJ whole genome shotgun (WGS) entry which is preliminary data.</text>
</comment>
<keyword evidence="10" id="KW-1185">Reference proteome</keyword>
<keyword evidence="7 8" id="KW-0539">Nucleus</keyword>
<dbReference type="Pfam" id="PF03879">
    <property type="entry name" value="Cgr1"/>
    <property type="match status" value="1"/>
</dbReference>
<name>A0A2S4PQ34_9PEZI</name>
<evidence type="ECO:0000256" key="5">
    <source>
        <dbReference type="ARBA" id="ARBA00022552"/>
    </source>
</evidence>
<accession>A0A2S4PQ34</accession>
<feature type="coiled-coil region" evidence="8">
    <location>
        <begin position="45"/>
        <end position="88"/>
    </location>
</feature>
<evidence type="ECO:0000313" key="10">
    <source>
        <dbReference type="Proteomes" id="UP000237438"/>
    </source>
</evidence>
<feature type="non-terminal residue" evidence="9">
    <location>
        <position position="90"/>
    </location>
</feature>
<evidence type="ECO:0000256" key="1">
    <source>
        <dbReference type="ARBA" id="ARBA00004090"/>
    </source>
</evidence>
<comment type="subcellular location">
    <subcellularLocation>
        <location evidence="2 8">Nucleus</location>
        <location evidence="2 8">Nucleolus</location>
    </subcellularLocation>
</comment>
<dbReference type="AlphaFoldDB" id="A0A2S4PQ34"/>
<dbReference type="STRING" id="225359.A0A2S4PQ34"/>
<protein>
    <recommendedName>
        <fullName evidence="8">rRNA-processing protein</fullName>
    </recommendedName>
</protein>
<comment type="function">
    <text evidence="1 8">Involved in nucleolar integrity and required for processing of the pre-rRNA for the 60S ribosome subunit.</text>
</comment>
<dbReference type="OrthoDB" id="3942380at2759"/>
<evidence type="ECO:0000256" key="7">
    <source>
        <dbReference type="ARBA" id="ARBA00023242"/>
    </source>
</evidence>
<dbReference type="EMBL" id="PEDP01001153">
    <property type="protein sequence ID" value="POS84152.1"/>
    <property type="molecule type" value="Genomic_DNA"/>
</dbReference>
<dbReference type="Proteomes" id="UP000237438">
    <property type="component" value="Unassembled WGS sequence"/>
</dbReference>
<evidence type="ECO:0000313" key="9">
    <source>
        <dbReference type="EMBL" id="POS84152.1"/>
    </source>
</evidence>